<sequence length="1703" mass="178988">MLGSLRDAAKTWVAKLLLLLLILSFAVWGISDQILGGGGGNVVIEAGETSVTAQQYRLAYDRQLAIQSQQFGTRLTREQARLLGIDNAVRARMVGSAVLDEQARVMGLGLSEDRLAGLIAEDQAFQGLDGRFDRSQFRLILREVGMTEADYIVDREQAAIRQQIIEAVADGITMPDTFLEAVHRYQGQTRDVSFVEIDSSALTPPGTPDQAALEAFFEENKDDYRAPEYRTIQYVLLTPESIADPGAIDTETVRAEYEDNRARYAQPETRTIQQLVFADEDSAQAARERILAGQSFEDAVADTGRTMADASLGTLERADVPDAAVAEAAFGLAEAGDISDVVDGAFGSVLVRVTEIQPERVQPFDEVADGIREELAALEARDVLLDIHDGYEDARAGGSSMAEAAATQRIAMETLPAIDANGNGEDGQPVEGIPEAGALLQASFAAEIGEESRPLDAGREGFLWYEVTGIDPERDRTLDEVRDRVIADWQAAQIEDALDAAADAVAQALRDGGDPSTIAADNGYRADVKFGLSRSGEDADFGAAALAAVFGVGPRGVDIAEGATGDRRLVFRVDQITNPLGGAESIDPSLRANLGGNLADDLLNQMVNRLQSEFPVTRTDMADIKPLIAKAADGHPLTGDEARQAFDIIMSGDATPAQIGGFLMGLRVRGETVDEIVGAVATMRAKMRPVKTDKPVIDIVGTGGDNSGSYNVSTLAAIIAAGAGAHVAKHGNRSLSSKSGAADALSELGVDIEAEPETIARCIDGARLGFMFAPVHHPAMRHVGPYRVELGTRTIFNLLGPLSNPASASRQVVGVFAPHWVEPLAHVLKALGSEHVWVVHGEGLDELTTAGETMVAELRDGAVHTFTLAPGDAGLPRARPDDLKGGAPAENAAALRAVLEGAHNAYRDIACLNAGAGLVVAGLAGDIAEGVTKAQAALDDGSAKAVLDKIEAYKRDEIAAAKATVSVSALEDRIANAEPPRGFAGALRAKSAAGDYGLIAEIKKASPSKGLIRADFDPPALALAYEAGGAACLSVLTDTPSFQGAPDFLTVARATTALPALRKDFMFDTYQVLEARAWGADAILIIMASVDDALARDLEQAAFDLGMDALVEVHDATEMERALRLDSKLIGINNRNLRTFEVDLATSEHLAPMVPDDRLLVGESGIFAPEDCARLARAGITTFLVGESLMRQTDVTMGDTPLTHLDDSGAAHMVDVSAKADSVREATAEGHVAMAAATLDAILAGDAAKGDVIGTARLAGIMAAKKTSDLIPLCHPLPIAKVTVEIEPASGGLDVRATVRVTGKTGVEMEALTAVSVACLTIYDMAKALDKAMEIKDIRLLSKTGGKSGEWRRPDAAADKGCALETETVPLHDARGRVLADDIAALRTQPPFTASAMDGYAVRAADVGGTPATLEVIGAVAAGEVFSGRVEPGQTVRIFTGAPLPDGADAILIQEDAEPAGEQAIRALEPVVAGRYLRPAGLDFAEGDVLLEKGTVLDAGHLSLAAAGNHAGLPVIRRPIVGVLATGDELVAPGNETGPGQIVASNGYGVAAIARDAGAEVIDLGIARDSAASLEAKLDEAMAAKCDVLITLGGASVGDHDLVRPVFSERGMTLDFYKIAMRPGKPMMFGRLGAMRVLGLPGNPVSSLVCTHLFVVPLLETLGGRPQSQRRTTARLGAPIGQTGPREHYMIPRSSGSMRRRTR</sequence>
<evidence type="ECO:0000256" key="10">
    <source>
        <dbReference type="ARBA" id="ARBA00022676"/>
    </source>
</evidence>
<dbReference type="NCBIfam" id="NF001370">
    <property type="entry name" value="PRK00278.1-2"/>
    <property type="match status" value="1"/>
</dbReference>
<dbReference type="NCBIfam" id="TIGR00581">
    <property type="entry name" value="moaC"/>
    <property type="match status" value="1"/>
</dbReference>
<comment type="pathway">
    <text evidence="6">Cofactor biosynthesis; molybdopterin biosynthesis.</text>
</comment>
<evidence type="ECO:0000256" key="16">
    <source>
        <dbReference type="ARBA" id="ARBA00023141"/>
    </source>
</evidence>
<keyword evidence="22" id="KW-0812">Transmembrane</keyword>
<proteinExistence type="inferred from homology"/>
<evidence type="ECO:0000256" key="17">
    <source>
        <dbReference type="ARBA" id="ARBA00023150"/>
    </source>
</evidence>
<dbReference type="InterPro" id="IPR017459">
    <property type="entry name" value="Glycosyl_Trfase_fam3_N_dom"/>
</dbReference>
<dbReference type="GO" id="GO:0046872">
    <property type="term" value="F:metal ion binding"/>
    <property type="evidence" value="ECO:0007669"/>
    <property type="project" value="UniProtKB-KW"/>
</dbReference>
<evidence type="ECO:0000313" key="24">
    <source>
        <dbReference type="EMBL" id="CAJ1391070.1"/>
    </source>
</evidence>
<dbReference type="CDD" id="cd01420">
    <property type="entry name" value="MoaC_PE"/>
    <property type="match status" value="1"/>
</dbReference>
<dbReference type="InterPro" id="IPR013785">
    <property type="entry name" value="Aldolase_TIM"/>
</dbReference>
<dbReference type="Pfam" id="PF13624">
    <property type="entry name" value="SurA_N_3"/>
    <property type="match status" value="1"/>
</dbReference>
<dbReference type="Gene3D" id="3.90.105.10">
    <property type="entry name" value="Molybdopterin biosynthesis moea protein, domain 2"/>
    <property type="match status" value="1"/>
</dbReference>
<comment type="similarity">
    <text evidence="7">In the C-terminal section; belongs to the MoeA family.</text>
</comment>
<dbReference type="FunFam" id="3.40.1030.10:FF:000002">
    <property type="entry name" value="Anthranilate phosphoribosyltransferase"/>
    <property type="match status" value="1"/>
</dbReference>
<accession>A0AA36IQK9</accession>
<keyword evidence="14" id="KW-0822">Tryptophan biosynthesis</keyword>
<gene>
    <name evidence="24" type="ORF">EVOR1521_LOCUS16334</name>
    <name evidence="25" type="ORF">EVOR1521_LOCUS17073</name>
</gene>
<dbReference type="Gene3D" id="3.30.70.640">
    <property type="entry name" value="Molybdopterin cofactor biosynthesis C (MoaC) domain"/>
    <property type="match status" value="1"/>
</dbReference>
<dbReference type="PANTHER" id="PTHR43285">
    <property type="entry name" value="ANTHRANILATE PHOSPHORIBOSYLTRANSFERASE"/>
    <property type="match status" value="1"/>
</dbReference>
<dbReference type="Gene3D" id="3.20.20.70">
    <property type="entry name" value="Aldolase class I"/>
    <property type="match status" value="1"/>
</dbReference>
<dbReference type="Pfam" id="PF02885">
    <property type="entry name" value="Glycos_trans_3N"/>
    <property type="match status" value="1"/>
</dbReference>
<dbReference type="NCBIfam" id="NF006870">
    <property type="entry name" value="PRK09364.1"/>
    <property type="match status" value="1"/>
</dbReference>
<dbReference type="GO" id="GO:0006777">
    <property type="term" value="P:Mo-molybdopterin cofactor biosynthetic process"/>
    <property type="evidence" value="ECO:0007669"/>
    <property type="project" value="UniProtKB-KW"/>
</dbReference>
<organism evidence="24 26">
    <name type="scientific">Effrenium voratum</name>
    <dbReference type="NCBI Taxonomy" id="2562239"/>
    <lineage>
        <taxon>Eukaryota</taxon>
        <taxon>Sar</taxon>
        <taxon>Alveolata</taxon>
        <taxon>Dinophyceae</taxon>
        <taxon>Suessiales</taxon>
        <taxon>Symbiodiniaceae</taxon>
        <taxon>Effrenium</taxon>
    </lineage>
</organism>
<evidence type="ECO:0000256" key="22">
    <source>
        <dbReference type="SAM" id="Phobius"/>
    </source>
</evidence>
<keyword evidence="8" id="KW-0500">Molybdenum</keyword>
<dbReference type="Gene3D" id="3.10.50.40">
    <property type="match status" value="1"/>
</dbReference>
<feature type="transmembrane region" description="Helical" evidence="22">
    <location>
        <begin position="12"/>
        <end position="31"/>
    </location>
</feature>
<dbReference type="GO" id="GO:0061799">
    <property type="term" value="F:cyclic pyranopterin monophosphate synthase activity"/>
    <property type="evidence" value="ECO:0007669"/>
    <property type="project" value="UniProtKB-EC"/>
</dbReference>
<comment type="cofactor">
    <cofactor evidence="3">
        <name>Mg(2+)</name>
        <dbReference type="ChEBI" id="CHEBI:18420"/>
    </cofactor>
</comment>
<feature type="region of interest" description="Disordered" evidence="21">
    <location>
        <begin position="1677"/>
        <end position="1703"/>
    </location>
</feature>
<dbReference type="Gene3D" id="1.20.970.10">
    <property type="entry name" value="Transferase, Pyrimidine Nucleoside Phosphorylase, Chain C"/>
    <property type="match status" value="1"/>
</dbReference>
<evidence type="ECO:0000256" key="7">
    <source>
        <dbReference type="ARBA" id="ARBA00008339"/>
    </source>
</evidence>
<dbReference type="HAMAP" id="MF_00211">
    <property type="entry name" value="TrpD"/>
    <property type="match status" value="1"/>
</dbReference>
<dbReference type="InterPro" id="IPR036688">
    <property type="entry name" value="MoeA_C_domain_IV_sf"/>
</dbReference>
<dbReference type="Pfam" id="PF13145">
    <property type="entry name" value="Rotamase_2"/>
    <property type="match status" value="1"/>
</dbReference>
<dbReference type="FunFam" id="3.40.980.10:FF:000004">
    <property type="entry name" value="Molybdopterin molybdenumtransferase"/>
    <property type="match status" value="1"/>
</dbReference>
<dbReference type="FunFam" id="3.20.20.70:FF:000024">
    <property type="entry name" value="Indole-3-glycerol phosphate synthase"/>
    <property type="match status" value="1"/>
</dbReference>
<evidence type="ECO:0000256" key="11">
    <source>
        <dbReference type="ARBA" id="ARBA00022679"/>
    </source>
</evidence>
<dbReference type="InterPro" id="IPR005940">
    <property type="entry name" value="Anthranilate_Pribosyl_Tfrase"/>
</dbReference>
<keyword evidence="18" id="KW-0456">Lyase</keyword>
<dbReference type="EMBL" id="CAUJNA010002223">
    <property type="protein sequence ID" value="CAJ1391809.1"/>
    <property type="molecule type" value="Genomic_DNA"/>
</dbReference>
<keyword evidence="17" id="KW-0501">Molybdenum cofactor biosynthesis</keyword>
<dbReference type="SUPFAM" id="SSF53218">
    <property type="entry name" value="Molybdenum cofactor biosynthesis proteins"/>
    <property type="match status" value="1"/>
</dbReference>
<dbReference type="InterPro" id="IPR036320">
    <property type="entry name" value="Glycosyl_Trfase_fam3_N_dom_sf"/>
</dbReference>
<dbReference type="NCBIfam" id="NF001377">
    <property type="entry name" value="PRK00278.2-4"/>
    <property type="match status" value="1"/>
</dbReference>
<dbReference type="SUPFAM" id="SSF63882">
    <property type="entry name" value="MoeA N-terminal region -like"/>
    <property type="match status" value="1"/>
</dbReference>
<comment type="pathway">
    <text evidence="4">Amino-acid biosynthesis; L-tryptophan biosynthesis; L-tryptophan from chorismate: step 4/5.</text>
</comment>
<dbReference type="Pfam" id="PF00591">
    <property type="entry name" value="Glycos_transf_3"/>
    <property type="match status" value="1"/>
</dbReference>
<evidence type="ECO:0000256" key="3">
    <source>
        <dbReference type="ARBA" id="ARBA00001946"/>
    </source>
</evidence>
<keyword evidence="15" id="KW-0460">Magnesium</keyword>
<comment type="pathway">
    <text evidence="5">Amino-acid biosynthesis; L-tryptophan biosynthesis; L-tryptophan from chorismate: step 2/5.</text>
</comment>
<dbReference type="Pfam" id="PF00994">
    <property type="entry name" value="MoCF_biosynth"/>
    <property type="match status" value="1"/>
</dbReference>
<feature type="domain" description="MoaB/Mog" evidence="23">
    <location>
        <begin position="1522"/>
        <end position="1661"/>
    </location>
</feature>
<dbReference type="InterPro" id="IPR000297">
    <property type="entry name" value="PPIase_PpiC"/>
</dbReference>
<dbReference type="SUPFAM" id="SSF47648">
    <property type="entry name" value="Nucleoside phosphorylase/phosphoribosyltransferase N-terminal domain"/>
    <property type="match status" value="1"/>
</dbReference>
<keyword evidence="22" id="KW-0472">Membrane</keyword>
<name>A0AA36IQK9_9DINO</name>
<dbReference type="InterPro" id="IPR005110">
    <property type="entry name" value="MoeA_linker/N"/>
</dbReference>
<dbReference type="InterPro" id="IPR027304">
    <property type="entry name" value="Trigger_fact/SurA_dom_sf"/>
</dbReference>
<dbReference type="GO" id="GO:0061599">
    <property type="term" value="F:molybdopterin molybdotransferase activity"/>
    <property type="evidence" value="ECO:0007669"/>
    <property type="project" value="UniProtKB-EC"/>
</dbReference>
<keyword evidence="16" id="KW-0057">Aromatic amino acid biosynthesis</keyword>
<evidence type="ECO:0000313" key="26">
    <source>
        <dbReference type="Proteomes" id="UP001178507"/>
    </source>
</evidence>
<evidence type="ECO:0000256" key="21">
    <source>
        <dbReference type="SAM" id="MobiDB-lite"/>
    </source>
</evidence>
<evidence type="ECO:0000256" key="4">
    <source>
        <dbReference type="ARBA" id="ARBA00004696"/>
    </source>
</evidence>
<evidence type="ECO:0000256" key="8">
    <source>
        <dbReference type="ARBA" id="ARBA00022505"/>
    </source>
</evidence>
<dbReference type="InterPro" id="IPR000312">
    <property type="entry name" value="Glycosyl_Trfase_fam3"/>
</dbReference>
<dbReference type="CDD" id="cd00887">
    <property type="entry name" value="MoeA"/>
    <property type="match status" value="1"/>
</dbReference>
<evidence type="ECO:0000259" key="23">
    <source>
        <dbReference type="SMART" id="SM00852"/>
    </source>
</evidence>
<dbReference type="GO" id="GO:0000162">
    <property type="term" value="P:L-tryptophan biosynthetic process"/>
    <property type="evidence" value="ECO:0007669"/>
    <property type="project" value="UniProtKB-KW"/>
</dbReference>
<protein>
    <recommendedName>
        <fullName evidence="23">MoaB/Mog domain-containing protein</fullName>
    </recommendedName>
</protein>
<keyword evidence="13" id="KW-0210">Decarboxylase</keyword>
<dbReference type="InterPro" id="IPR001468">
    <property type="entry name" value="Indole-3-GlycerolPSynthase_CS"/>
</dbReference>
<dbReference type="SUPFAM" id="SSF55040">
    <property type="entry name" value="Molybdenum cofactor biosynthesis protein C, MoaC"/>
    <property type="match status" value="1"/>
</dbReference>
<dbReference type="Gene3D" id="2.40.340.10">
    <property type="entry name" value="MoeA, C-terminal, domain IV"/>
    <property type="match status" value="1"/>
</dbReference>
<dbReference type="InterPro" id="IPR023045">
    <property type="entry name" value="MoaC"/>
</dbReference>
<dbReference type="InterPro" id="IPR036425">
    <property type="entry name" value="MoaB/Mog-like_dom_sf"/>
</dbReference>
<dbReference type="InterPro" id="IPR036522">
    <property type="entry name" value="MoaC_sf"/>
</dbReference>
<evidence type="ECO:0000256" key="15">
    <source>
        <dbReference type="ARBA" id="ARBA00022842"/>
    </source>
</evidence>
<dbReference type="InterPro" id="IPR038987">
    <property type="entry name" value="MoeA-like"/>
</dbReference>
<comment type="catalytic activity">
    <reaction evidence="19">
        <text>adenylyl-molybdopterin + molybdate = Mo-molybdopterin + AMP + H(+)</text>
        <dbReference type="Rhea" id="RHEA:35047"/>
        <dbReference type="ChEBI" id="CHEBI:15378"/>
        <dbReference type="ChEBI" id="CHEBI:36264"/>
        <dbReference type="ChEBI" id="CHEBI:62727"/>
        <dbReference type="ChEBI" id="CHEBI:71302"/>
        <dbReference type="ChEBI" id="CHEBI:456215"/>
        <dbReference type="EC" id="2.10.1.1"/>
    </reaction>
</comment>
<dbReference type="InterPro" id="IPR001453">
    <property type="entry name" value="MoaB/Mog_dom"/>
</dbReference>
<dbReference type="Pfam" id="PF00218">
    <property type="entry name" value="IGPS"/>
    <property type="match status" value="1"/>
</dbReference>
<evidence type="ECO:0000256" key="2">
    <source>
        <dbReference type="ARBA" id="ARBA00001637"/>
    </source>
</evidence>
<dbReference type="EMBL" id="CAUJNA010002223">
    <property type="protein sequence ID" value="CAJ1391070.1"/>
    <property type="molecule type" value="Genomic_DNA"/>
</dbReference>
<comment type="caution">
    <text evidence="24">The sequence shown here is derived from an EMBL/GenBank/DDBJ whole genome shotgun (WGS) entry which is preliminary data.</text>
</comment>
<dbReference type="NCBIfam" id="NF001373">
    <property type="entry name" value="PRK00278.1-6"/>
    <property type="match status" value="1"/>
</dbReference>
<comment type="similarity">
    <text evidence="20">Belongs to the anthranilate phosphoribosyltransferase family.</text>
</comment>
<keyword evidence="22" id="KW-1133">Transmembrane helix</keyword>
<comment type="catalytic activity">
    <reaction evidence="1">
        <text>1-(2-carboxyphenylamino)-1-deoxy-D-ribulose 5-phosphate + H(+) = (1S,2R)-1-C-(indol-3-yl)glycerol 3-phosphate + CO2 + H2O</text>
        <dbReference type="Rhea" id="RHEA:23476"/>
        <dbReference type="ChEBI" id="CHEBI:15377"/>
        <dbReference type="ChEBI" id="CHEBI:15378"/>
        <dbReference type="ChEBI" id="CHEBI:16526"/>
        <dbReference type="ChEBI" id="CHEBI:58613"/>
        <dbReference type="ChEBI" id="CHEBI:58866"/>
        <dbReference type="EC" id="4.1.1.48"/>
    </reaction>
</comment>
<dbReference type="InterPro" id="IPR035902">
    <property type="entry name" value="Nuc_phospho_transferase"/>
</dbReference>
<dbReference type="NCBIfam" id="NF045515">
    <property type="entry name" value="Glp_gephyrin"/>
    <property type="match status" value="1"/>
</dbReference>
<evidence type="ECO:0000256" key="1">
    <source>
        <dbReference type="ARBA" id="ARBA00001633"/>
    </source>
</evidence>
<dbReference type="GO" id="GO:0004425">
    <property type="term" value="F:indole-3-glycerol-phosphate synthase activity"/>
    <property type="evidence" value="ECO:0007669"/>
    <property type="project" value="UniProtKB-EC"/>
</dbReference>
<dbReference type="Gene3D" id="3.40.980.10">
    <property type="entry name" value="MoaB/Mog-like domain"/>
    <property type="match status" value="1"/>
</dbReference>
<keyword evidence="12" id="KW-0479">Metal-binding</keyword>
<keyword evidence="9" id="KW-0028">Amino-acid biosynthesis</keyword>
<reference evidence="24" key="1">
    <citation type="submission" date="2023-08" db="EMBL/GenBank/DDBJ databases">
        <authorList>
            <person name="Chen Y."/>
            <person name="Shah S."/>
            <person name="Dougan E. K."/>
            <person name="Thang M."/>
            <person name="Chan C."/>
        </authorList>
    </citation>
    <scope>NUCLEOTIDE SEQUENCE</scope>
</reference>
<dbReference type="InterPro" id="IPR046357">
    <property type="entry name" value="PPIase_dom_sf"/>
</dbReference>
<dbReference type="SUPFAM" id="SSF52418">
    <property type="entry name" value="Nucleoside phosphorylase/phosphoribosyltransferase catalytic domain"/>
    <property type="match status" value="1"/>
</dbReference>
<dbReference type="HAMAP" id="MF_00134_B">
    <property type="entry name" value="IGPS_B"/>
    <property type="match status" value="1"/>
</dbReference>
<dbReference type="Gene3D" id="3.40.1030.10">
    <property type="entry name" value="Nucleoside phosphorylase/phosphoribosyltransferase catalytic domain"/>
    <property type="match status" value="1"/>
</dbReference>
<dbReference type="SUPFAM" id="SSF54534">
    <property type="entry name" value="FKBP-like"/>
    <property type="match status" value="1"/>
</dbReference>
<dbReference type="InterPro" id="IPR047594">
    <property type="entry name" value="MoaC_bact/euk"/>
</dbReference>
<dbReference type="InterPro" id="IPR011060">
    <property type="entry name" value="RibuloseP-bd_barrel"/>
</dbReference>
<keyword evidence="10" id="KW-0328">Glycosyltransferase</keyword>
<evidence type="ECO:0000256" key="20">
    <source>
        <dbReference type="ARBA" id="ARBA00061500"/>
    </source>
</evidence>
<dbReference type="HAMAP" id="MF_01224_B">
    <property type="entry name" value="MoaC_B"/>
    <property type="match status" value="1"/>
</dbReference>
<dbReference type="PANTHER" id="PTHR43285:SF2">
    <property type="entry name" value="ANTHRANILATE PHOSPHORIBOSYLTRANSFERASE"/>
    <property type="match status" value="1"/>
</dbReference>
<comment type="catalytic activity">
    <reaction evidence="2">
        <text>(8S)-3',8-cyclo-7,8-dihydroguanosine 5'-triphosphate = cyclic pyranopterin phosphate + diphosphate</text>
        <dbReference type="Rhea" id="RHEA:49580"/>
        <dbReference type="ChEBI" id="CHEBI:33019"/>
        <dbReference type="ChEBI" id="CHEBI:59648"/>
        <dbReference type="ChEBI" id="CHEBI:131766"/>
        <dbReference type="EC" id="4.6.1.17"/>
    </reaction>
</comment>
<dbReference type="GO" id="GO:0004048">
    <property type="term" value="F:anthranilate phosphoribosyltransferase activity"/>
    <property type="evidence" value="ECO:0007669"/>
    <property type="project" value="InterPro"/>
</dbReference>
<dbReference type="NCBIfam" id="TIGR01245">
    <property type="entry name" value="trpD"/>
    <property type="match status" value="1"/>
</dbReference>
<keyword evidence="11" id="KW-0808">Transferase</keyword>
<dbReference type="GO" id="GO:0003755">
    <property type="term" value="F:peptidyl-prolyl cis-trans isomerase activity"/>
    <property type="evidence" value="ECO:0007669"/>
    <property type="project" value="InterPro"/>
</dbReference>
<dbReference type="Gene3D" id="2.170.190.11">
    <property type="entry name" value="Molybdopterin biosynthesis moea protein, domain 3"/>
    <property type="match status" value="1"/>
</dbReference>
<dbReference type="Proteomes" id="UP001178507">
    <property type="component" value="Unassembled WGS sequence"/>
</dbReference>
<dbReference type="Pfam" id="PF03453">
    <property type="entry name" value="MoeA_N"/>
    <property type="match status" value="1"/>
</dbReference>
<evidence type="ECO:0000256" key="5">
    <source>
        <dbReference type="ARBA" id="ARBA00004907"/>
    </source>
</evidence>
<evidence type="ECO:0000313" key="25">
    <source>
        <dbReference type="EMBL" id="CAJ1391809.1"/>
    </source>
</evidence>
<dbReference type="PROSITE" id="PS00614">
    <property type="entry name" value="IGPS"/>
    <property type="match status" value="1"/>
</dbReference>
<dbReference type="SUPFAM" id="SSF109998">
    <property type="entry name" value="Triger factor/SurA peptide-binding domain-like"/>
    <property type="match status" value="1"/>
</dbReference>
<evidence type="ECO:0000256" key="9">
    <source>
        <dbReference type="ARBA" id="ARBA00022605"/>
    </source>
</evidence>
<dbReference type="InterPro" id="IPR002820">
    <property type="entry name" value="Mopterin_CF_biosynth-C_dom"/>
</dbReference>
<dbReference type="InterPro" id="IPR013798">
    <property type="entry name" value="Indole-3-glycerol_P_synth_dom"/>
</dbReference>
<evidence type="ECO:0000256" key="13">
    <source>
        <dbReference type="ARBA" id="ARBA00022793"/>
    </source>
</evidence>
<dbReference type="Pfam" id="PF01967">
    <property type="entry name" value="MoaC"/>
    <property type="match status" value="1"/>
</dbReference>
<dbReference type="FunFam" id="2.170.190.11:FF:000001">
    <property type="entry name" value="Molybdopterin molybdenumtransferase"/>
    <property type="match status" value="1"/>
</dbReference>
<evidence type="ECO:0000256" key="12">
    <source>
        <dbReference type="ARBA" id="ARBA00022723"/>
    </source>
</evidence>
<evidence type="ECO:0000256" key="18">
    <source>
        <dbReference type="ARBA" id="ARBA00023239"/>
    </source>
</evidence>
<dbReference type="GO" id="GO:0005829">
    <property type="term" value="C:cytosol"/>
    <property type="evidence" value="ECO:0007669"/>
    <property type="project" value="TreeGrafter"/>
</dbReference>
<dbReference type="SMART" id="SM00852">
    <property type="entry name" value="MoCF_biosynth"/>
    <property type="match status" value="1"/>
</dbReference>
<dbReference type="SUPFAM" id="SSF51366">
    <property type="entry name" value="Ribulose-phoshate binding barrel"/>
    <property type="match status" value="1"/>
</dbReference>
<keyword evidence="26" id="KW-1185">Reference proteome</keyword>
<evidence type="ECO:0000256" key="14">
    <source>
        <dbReference type="ARBA" id="ARBA00022822"/>
    </source>
</evidence>
<evidence type="ECO:0000256" key="6">
    <source>
        <dbReference type="ARBA" id="ARBA00005046"/>
    </source>
</evidence>
<dbReference type="CDD" id="cd00331">
    <property type="entry name" value="IGPS"/>
    <property type="match status" value="1"/>
</dbReference>
<evidence type="ECO:0000256" key="19">
    <source>
        <dbReference type="ARBA" id="ARBA00047317"/>
    </source>
</evidence>
<dbReference type="InterPro" id="IPR036135">
    <property type="entry name" value="MoeA_linker/N_sf"/>
</dbReference>